<name>A0A3E2GVL7_SCYLI</name>
<reference evidence="3 4" key="1">
    <citation type="submission" date="2018-05" db="EMBL/GenBank/DDBJ databases">
        <title>Draft genome sequence of Scytalidium lignicola DSM 105466, a ubiquitous saprotrophic fungus.</title>
        <authorList>
            <person name="Buettner E."/>
            <person name="Gebauer A.M."/>
            <person name="Hofrichter M."/>
            <person name="Liers C."/>
            <person name="Kellner H."/>
        </authorList>
    </citation>
    <scope>NUCLEOTIDE SEQUENCE [LARGE SCALE GENOMIC DNA]</scope>
    <source>
        <strain evidence="3 4">DSM 105466</strain>
    </source>
</reference>
<evidence type="ECO:0000313" key="3">
    <source>
        <dbReference type="EMBL" id="RFU25140.1"/>
    </source>
</evidence>
<evidence type="ECO:0000256" key="1">
    <source>
        <dbReference type="SAM" id="Coils"/>
    </source>
</evidence>
<comment type="caution">
    <text evidence="3">The sequence shown here is derived from an EMBL/GenBank/DDBJ whole genome shotgun (WGS) entry which is preliminary data.</text>
</comment>
<feature type="region of interest" description="Disordered" evidence="2">
    <location>
        <begin position="1"/>
        <end position="27"/>
    </location>
</feature>
<organism evidence="3 4">
    <name type="scientific">Scytalidium lignicola</name>
    <name type="common">Hyphomycete</name>
    <dbReference type="NCBI Taxonomy" id="5539"/>
    <lineage>
        <taxon>Eukaryota</taxon>
        <taxon>Fungi</taxon>
        <taxon>Dikarya</taxon>
        <taxon>Ascomycota</taxon>
        <taxon>Pezizomycotina</taxon>
        <taxon>Leotiomycetes</taxon>
        <taxon>Leotiomycetes incertae sedis</taxon>
        <taxon>Scytalidium</taxon>
    </lineage>
</organism>
<proteinExistence type="predicted"/>
<sequence>MTSRTERFERKPKDLREDKDDSAKEPEEIIRFAPEKEAALLNESNELKSTANDLFGEGSLKEAVETYNKALSTCPNYLYYDIAVLHSNVAACHLKLQEWKETIKAATSSIDFLEKLENEAENKKEEGKDEAEEADEEIISEGAAKAEDTSEAGKIKADIERIKGKALMRRARARSEQGGWAALQGAEEDFKSLSQMTSLGASEKKLVQRQLGELPLRIKAAQEKEMGEMMGKLKELGNGILRPFGLSTDNFKMVKDENTGGYSMNFEQGGPPSGDK</sequence>
<dbReference type="EMBL" id="NCSJ02000360">
    <property type="protein sequence ID" value="RFU25140.1"/>
    <property type="molecule type" value="Genomic_DNA"/>
</dbReference>
<dbReference type="Proteomes" id="UP000258309">
    <property type="component" value="Unassembled WGS sequence"/>
</dbReference>
<keyword evidence="4" id="KW-1185">Reference proteome</keyword>
<dbReference type="InterPro" id="IPR011990">
    <property type="entry name" value="TPR-like_helical_dom_sf"/>
</dbReference>
<dbReference type="Gene3D" id="1.25.40.10">
    <property type="entry name" value="Tetratricopeptide repeat domain"/>
    <property type="match status" value="1"/>
</dbReference>
<accession>A0A3E2GVL7</accession>
<dbReference type="SUPFAM" id="SSF48452">
    <property type="entry name" value="TPR-like"/>
    <property type="match status" value="1"/>
</dbReference>
<dbReference type="OrthoDB" id="1872379at2759"/>
<dbReference type="STRING" id="5539.A0A3E2GVL7"/>
<gene>
    <name evidence="3" type="ORF">B7463_g11200</name>
</gene>
<dbReference type="PANTHER" id="PTHR46014">
    <property type="entry name" value="TETRATRICOPEPTIDE REPEAT PROTEIN 1"/>
    <property type="match status" value="1"/>
</dbReference>
<evidence type="ECO:0000313" key="4">
    <source>
        <dbReference type="Proteomes" id="UP000258309"/>
    </source>
</evidence>
<feature type="non-terminal residue" evidence="3">
    <location>
        <position position="276"/>
    </location>
</feature>
<feature type="non-terminal residue" evidence="3">
    <location>
        <position position="1"/>
    </location>
</feature>
<protein>
    <recommendedName>
        <fullName evidence="5">Tetratricopeptide SHNi-TPR domain-containing protein</fullName>
    </recommendedName>
</protein>
<keyword evidence="1" id="KW-0175">Coiled coil</keyword>
<evidence type="ECO:0000256" key="2">
    <source>
        <dbReference type="SAM" id="MobiDB-lite"/>
    </source>
</evidence>
<feature type="coiled-coil region" evidence="1">
    <location>
        <begin position="96"/>
        <end position="137"/>
    </location>
</feature>
<dbReference type="AlphaFoldDB" id="A0A3E2GVL7"/>
<dbReference type="SMART" id="SM00028">
    <property type="entry name" value="TPR"/>
    <property type="match status" value="2"/>
</dbReference>
<dbReference type="OMA" id="KSAIDDC"/>
<evidence type="ECO:0008006" key="5">
    <source>
        <dbReference type="Google" id="ProtNLM"/>
    </source>
</evidence>
<dbReference type="PANTHER" id="PTHR46014:SF1">
    <property type="entry name" value="TETRATRICOPEPTIDE REPEAT PROTEIN 1"/>
    <property type="match status" value="1"/>
</dbReference>
<dbReference type="InterPro" id="IPR019734">
    <property type="entry name" value="TPR_rpt"/>
</dbReference>
<dbReference type="InterPro" id="IPR052769">
    <property type="entry name" value="TPR_domain_protein"/>
</dbReference>